<dbReference type="PANTHER" id="PTHR34605:SF4">
    <property type="entry name" value="DNA ADENINE METHYLTRANSFERASE"/>
    <property type="match status" value="1"/>
</dbReference>
<dbReference type="EMBL" id="JAUEPR010000113">
    <property type="protein sequence ID" value="KAK0463346.1"/>
    <property type="molecule type" value="Genomic_DNA"/>
</dbReference>
<dbReference type="InterPro" id="IPR013762">
    <property type="entry name" value="Integrase-like_cat_sf"/>
</dbReference>
<dbReference type="InterPro" id="IPR052925">
    <property type="entry name" value="Phage_Integrase-like_Recomb"/>
</dbReference>
<sequence>MTVNTVDDVANATGICLVLDNSQSADTIELEVMDDIEGEQETCGELLDDEDNGDVGTDADTKEVLANIQAASKGVKEGTAAAYNSVMVQFNTFLAEEKVVPPGTDIFTERILHPKIDYYIVGFIMQGCDNVDMHGVSKAPHEPQRSYSHAQKLRASTTYGFRKGGRGKVPWDQAKVSGNPSISDVVSSYILGLRKRKVAKGEIPMSTQAISPGTLRRFYDHNHAPENWNTSPETPGNWCGGNVWKLLQAVYLITFTCLLRIDEALKIQVHDIEFGIDDVDGTHFVSITLPFRKSSPFGDIPPFVLRALPKHMAHLCLVQALADWIAASKIIRGYLFPNIDKRDRPIMVKNTAMKPEVFLQLFRNNLCNLGEPPYAYGTHSFQRGGCQWLSVDLHWSIRQICEWGGWSTDFTHLTIVKYLISWNDAATLRRDEFFKLDREATTRCWSCGRTCACA</sequence>
<evidence type="ECO:0000313" key="3">
    <source>
        <dbReference type="Proteomes" id="UP001175227"/>
    </source>
</evidence>
<keyword evidence="3" id="KW-1185">Reference proteome</keyword>
<comment type="caution">
    <text evidence="2">The sequence shown here is derived from an EMBL/GenBank/DDBJ whole genome shotgun (WGS) entry which is preliminary data.</text>
</comment>
<keyword evidence="1" id="KW-0233">DNA recombination</keyword>
<dbReference type="Proteomes" id="UP001175227">
    <property type="component" value="Unassembled WGS sequence"/>
</dbReference>
<dbReference type="GO" id="GO:0006310">
    <property type="term" value="P:DNA recombination"/>
    <property type="evidence" value="ECO:0007669"/>
    <property type="project" value="UniProtKB-KW"/>
</dbReference>
<accession>A0AA39T477</accession>
<dbReference type="AlphaFoldDB" id="A0AA39T477"/>
<gene>
    <name evidence="2" type="ORF">IW261DRAFT_1427734</name>
</gene>
<dbReference type="Gene3D" id="1.10.443.10">
    <property type="entry name" value="Intergrase catalytic core"/>
    <property type="match status" value="1"/>
</dbReference>
<organism evidence="2 3">
    <name type="scientific">Armillaria novae-zelandiae</name>
    <dbReference type="NCBI Taxonomy" id="153914"/>
    <lineage>
        <taxon>Eukaryota</taxon>
        <taxon>Fungi</taxon>
        <taxon>Dikarya</taxon>
        <taxon>Basidiomycota</taxon>
        <taxon>Agaricomycotina</taxon>
        <taxon>Agaricomycetes</taxon>
        <taxon>Agaricomycetidae</taxon>
        <taxon>Agaricales</taxon>
        <taxon>Marasmiineae</taxon>
        <taxon>Physalacriaceae</taxon>
        <taxon>Armillaria</taxon>
    </lineage>
</organism>
<evidence type="ECO:0000313" key="2">
    <source>
        <dbReference type="EMBL" id="KAK0463346.1"/>
    </source>
</evidence>
<dbReference type="InterPro" id="IPR011010">
    <property type="entry name" value="DNA_brk_join_enz"/>
</dbReference>
<dbReference type="SUPFAM" id="SSF56349">
    <property type="entry name" value="DNA breaking-rejoining enzymes"/>
    <property type="match status" value="1"/>
</dbReference>
<proteinExistence type="predicted"/>
<evidence type="ECO:0008006" key="4">
    <source>
        <dbReference type="Google" id="ProtNLM"/>
    </source>
</evidence>
<evidence type="ECO:0000256" key="1">
    <source>
        <dbReference type="ARBA" id="ARBA00023172"/>
    </source>
</evidence>
<dbReference type="GO" id="GO:0015074">
    <property type="term" value="P:DNA integration"/>
    <property type="evidence" value="ECO:0007669"/>
    <property type="project" value="InterPro"/>
</dbReference>
<dbReference type="PANTHER" id="PTHR34605">
    <property type="entry name" value="PHAGE_INTEGRASE DOMAIN-CONTAINING PROTEIN"/>
    <property type="match status" value="1"/>
</dbReference>
<protein>
    <recommendedName>
        <fullName evidence="4">Tyr recombinase domain-containing protein</fullName>
    </recommendedName>
</protein>
<dbReference type="GO" id="GO:0003677">
    <property type="term" value="F:DNA binding"/>
    <property type="evidence" value="ECO:0007669"/>
    <property type="project" value="InterPro"/>
</dbReference>
<name>A0AA39T477_9AGAR</name>
<reference evidence="2" key="1">
    <citation type="submission" date="2023-06" db="EMBL/GenBank/DDBJ databases">
        <authorList>
            <consortium name="Lawrence Berkeley National Laboratory"/>
            <person name="Ahrendt S."/>
            <person name="Sahu N."/>
            <person name="Indic B."/>
            <person name="Wong-Bajracharya J."/>
            <person name="Merenyi Z."/>
            <person name="Ke H.-M."/>
            <person name="Monk M."/>
            <person name="Kocsube S."/>
            <person name="Drula E."/>
            <person name="Lipzen A."/>
            <person name="Balint B."/>
            <person name="Henrissat B."/>
            <person name="Andreopoulos B."/>
            <person name="Martin F.M."/>
            <person name="Harder C.B."/>
            <person name="Rigling D."/>
            <person name="Ford K.L."/>
            <person name="Foster G.D."/>
            <person name="Pangilinan J."/>
            <person name="Papanicolaou A."/>
            <person name="Barry K."/>
            <person name="LaButti K."/>
            <person name="Viragh M."/>
            <person name="Koriabine M."/>
            <person name="Yan M."/>
            <person name="Riley R."/>
            <person name="Champramary S."/>
            <person name="Plett K.L."/>
            <person name="Tsai I.J."/>
            <person name="Slot J."/>
            <person name="Sipos G."/>
            <person name="Plett J."/>
            <person name="Nagy L.G."/>
            <person name="Grigoriev I.V."/>
        </authorList>
    </citation>
    <scope>NUCLEOTIDE SEQUENCE</scope>
    <source>
        <strain evidence="2">ICMP 16352</strain>
    </source>
</reference>